<feature type="transmembrane region" description="Helical" evidence="7">
    <location>
        <begin position="155"/>
        <end position="173"/>
    </location>
</feature>
<feature type="transmembrane region" description="Helical" evidence="7">
    <location>
        <begin position="37"/>
        <end position="54"/>
    </location>
</feature>
<feature type="transmembrane region" description="Helical" evidence="7">
    <location>
        <begin position="193"/>
        <end position="209"/>
    </location>
</feature>
<keyword evidence="3" id="KW-0479">Metal-binding</keyword>
<keyword evidence="7" id="KW-0472">Membrane</keyword>
<keyword evidence="2" id="KW-0004">4Fe-4S</keyword>
<evidence type="ECO:0000256" key="3">
    <source>
        <dbReference type="ARBA" id="ARBA00022723"/>
    </source>
</evidence>
<dbReference type="SUPFAM" id="SSF54862">
    <property type="entry name" value="4Fe-4S ferredoxins"/>
    <property type="match status" value="1"/>
</dbReference>
<accession>A0ABT3A8D4</accession>
<sequence length="461" mass="52727">MSKVVVDQEHVIFKAPVHDGKIYIREQKGHFQQIRRTIGFVLLALFLMLPLLQFKSQQAILFDVGQQTLRVFHITLFPQDLMIFALLFTLAAFALFYVTKHYGRVWCGYACPQTIWTLMFNWVERRIEGSHTQSKSLDKQAWNAEKVRKKAFKHAAYIAISLLTSLVFMSYFVPARTLYTEFFTFSATPLVQGWVWFFAVCTYVNAAWMREKMCQHVCPYARFQSAMFDTRTAIVTYDTERGDPRGKRKRKAEKGASLGDCVDCHLCVQVCPVGIDIRDGMQYDCINCGLCIDACDNTMEKFGYASRLIDYRKENSASTHWKEHLGYGLAMILTVAAMVLWAVDREPAEITLIRDRNALYRTNAQGNIENAYQVTVLNKTQESQTYALSAQADFPVAFVGRHQLSVQPGERATAMVTVQALTPPTLRKSDIEFTFNSQNSLIGESHILKERAMFYNGDVSR</sequence>
<dbReference type="RefSeq" id="WP_263712134.1">
    <property type="nucleotide sequence ID" value="NZ_JAOWKX010000004.1"/>
</dbReference>
<keyword evidence="1" id="KW-0813">Transport</keyword>
<dbReference type="InterPro" id="IPR013783">
    <property type="entry name" value="Ig-like_fold"/>
</dbReference>
<dbReference type="Proteomes" id="UP001652504">
    <property type="component" value="Unassembled WGS sequence"/>
</dbReference>
<dbReference type="InterPro" id="IPR017896">
    <property type="entry name" value="4Fe4S_Fe-S-bd"/>
</dbReference>
<comment type="caution">
    <text evidence="9">The sequence shown here is derived from an EMBL/GenBank/DDBJ whole genome shotgun (WGS) entry which is preliminary data.</text>
</comment>
<dbReference type="InterPro" id="IPR032879">
    <property type="entry name" value="FixG_C"/>
</dbReference>
<organism evidence="9 10">
    <name type="scientific">Fluctibacter corallii</name>
    <dbReference type="NCBI Taxonomy" id="2984329"/>
    <lineage>
        <taxon>Bacteria</taxon>
        <taxon>Pseudomonadati</taxon>
        <taxon>Pseudomonadota</taxon>
        <taxon>Gammaproteobacteria</taxon>
        <taxon>Alteromonadales</taxon>
        <taxon>Alteromonadaceae</taxon>
        <taxon>Fluctibacter</taxon>
    </lineage>
</organism>
<evidence type="ECO:0000256" key="2">
    <source>
        <dbReference type="ARBA" id="ARBA00022485"/>
    </source>
</evidence>
<evidence type="ECO:0000256" key="6">
    <source>
        <dbReference type="ARBA" id="ARBA00023014"/>
    </source>
</evidence>
<evidence type="ECO:0000256" key="4">
    <source>
        <dbReference type="ARBA" id="ARBA00022982"/>
    </source>
</evidence>
<dbReference type="Pfam" id="PF13746">
    <property type="entry name" value="Fer4_18"/>
    <property type="match status" value="1"/>
</dbReference>
<dbReference type="PANTHER" id="PTHR30176">
    <property type="entry name" value="FERREDOXIN-TYPE PROTEIN NAPH"/>
    <property type="match status" value="1"/>
</dbReference>
<feature type="domain" description="4Fe-4S ferredoxin-type" evidence="8">
    <location>
        <begin position="250"/>
        <end position="280"/>
    </location>
</feature>
<evidence type="ECO:0000256" key="7">
    <source>
        <dbReference type="SAM" id="Phobius"/>
    </source>
</evidence>
<dbReference type="InterPro" id="IPR051684">
    <property type="entry name" value="Electron_Trans/Redox"/>
</dbReference>
<keyword evidence="6" id="KW-0411">Iron-sulfur</keyword>
<evidence type="ECO:0000313" key="9">
    <source>
        <dbReference type="EMBL" id="MCV2884852.1"/>
    </source>
</evidence>
<dbReference type="PANTHER" id="PTHR30176:SF3">
    <property type="entry name" value="FERREDOXIN-TYPE PROTEIN NAPH"/>
    <property type="match status" value="1"/>
</dbReference>
<evidence type="ECO:0000313" key="10">
    <source>
        <dbReference type="Proteomes" id="UP001652504"/>
    </source>
</evidence>
<evidence type="ECO:0000256" key="1">
    <source>
        <dbReference type="ARBA" id="ARBA00022448"/>
    </source>
</evidence>
<keyword evidence="5" id="KW-0408">Iron</keyword>
<dbReference type="Gene3D" id="1.10.1060.10">
    <property type="entry name" value="Alpha-helical ferredoxin"/>
    <property type="match status" value="1"/>
</dbReference>
<dbReference type="InterPro" id="IPR009051">
    <property type="entry name" value="Helical_ferredxn"/>
</dbReference>
<dbReference type="InterPro" id="IPR014116">
    <property type="entry name" value="Cyt_c_oxidase_cbb3_FixG"/>
</dbReference>
<keyword evidence="4" id="KW-0249">Electron transport</keyword>
<dbReference type="PROSITE" id="PS00198">
    <property type="entry name" value="4FE4S_FER_1"/>
    <property type="match status" value="1"/>
</dbReference>
<keyword evidence="7" id="KW-1133">Transmembrane helix</keyword>
<dbReference type="PROSITE" id="PS51379">
    <property type="entry name" value="4FE4S_FER_2"/>
    <property type="match status" value="1"/>
</dbReference>
<keyword evidence="10" id="KW-1185">Reference proteome</keyword>
<dbReference type="Pfam" id="PF12801">
    <property type="entry name" value="Fer4_5"/>
    <property type="match status" value="1"/>
</dbReference>
<dbReference type="NCBIfam" id="TIGR02745">
    <property type="entry name" value="ccoG_rdxA_fixG"/>
    <property type="match status" value="1"/>
</dbReference>
<evidence type="ECO:0000259" key="8">
    <source>
        <dbReference type="PROSITE" id="PS51379"/>
    </source>
</evidence>
<dbReference type="Gene3D" id="2.60.40.10">
    <property type="entry name" value="Immunoglobulins"/>
    <property type="match status" value="1"/>
</dbReference>
<name>A0ABT3A8D4_9ALTE</name>
<reference evidence="9 10" key="1">
    <citation type="submission" date="2022-10" db="EMBL/GenBank/DDBJ databases">
        <title>Aestuariibacter sp. AA17 isolated from Montipora capitata coral fragment.</title>
        <authorList>
            <person name="Emsley S.A."/>
            <person name="Pfannmuller K.M."/>
            <person name="Loughran R.M."/>
            <person name="Shlafstein M."/>
            <person name="Papke E."/>
            <person name="Saw J.H."/>
            <person name="Ushijima B."/>
            <person name="Videau P."/>
        </authorList>
    </citation>
    <scope>NUCLEOTIDE SEQUENCE [LARGE SCALE GENOMIC DNA]</scope>
    <source>
        <strain evidence="9 10">AA17</strain>
    </source>
</reference>
<proteinExistence type="predicted"/>
<dbReference type="EMBL" id="JAOWKX010000004">
    <property type="protein sequence ID" value="MCV2884852.1"/>
    <property type="molecule type" value="Genomic_DNA"/>
</dbReference>
<feature type="transmembrane region" description="Helical" evidence="7">
    <location>
        <begin position="325"/>
        <end position="343"/>
    </location>
</feature>
<keyword evidence="7" id="KW-0812">Transmembrane</keyword>
<dbReference type="Pfam" id="PF11614">
    <property type="entry name" value="FixG_C"/>
    <property type="match status" value="1"/>
</dbReference>
<feature type="transmembrane region" description="Helical" evidence="7">
    <location>
        <begin position="81"/>
        <end position="98"/>
    </location>
</feature>
<gene>
    <name evidence="9" type="primary">ccoG</name>
    <name evidence="9" type="ORF">OE749_09105</name>
</gene>
<evidence type="ECO:0000256" key="5">
    <source>
        <dbReference type="ARBA" id="ARBA00023004"/>
    </source>
</evidence>
<dbReference type="InterPro" id="IPR017900">
    <property type="entry name" value="4Fe4S_Fe_S_CS"/>
</dbReference>
<protein>
    <submittedName>
        <fullName evidence="9">Cytochrome c oxidase accessory protein CcoG</fullName>
    </submittedName>
</protein>